<reference evidence="1" key="1">
    <citation type="submission" date="2017-10" db="EMBL/GenBank/DDBJ databases">
        <title>Genome sequence of cellulolytic Lachnospiraceae bacterium XHS1971 isolated from hotspring sediment.</title>
        <authorList>
            <person name="Vasudevan G."/>
            <person name="Joshi A.J."/>
            <person name="Hivarkar S."/>
            <person name="Lanjekar V.B."/>
            <person name="Dhakephalkar P.K."/>
            <person name="Dagar S."/>
        </authorList>
    </citation>
    <scope>NUCLEOTIDE SEQUENCE</scope>
    <source>
        <strain evidence="1">XHS1971</strain>
    </source>
</reference>
<keyword evidence="2" id="KW-1185">Reference proteome</keyword>
<evidence type="ECO:0000313" key="1">
    <source>
        <dbReference type="EMBL" id="PHV70747.1"/>
    </source>
</evidence>
<name>A0AC61DDM9_9FIRM</name>
<evidence type="ECO:0000313" key="2">
    <source>
        <dbReference type="Proteomes" id="UP000224460"/>
    </source>
</evidence>
<sequence length="200" mass="23814">MSLIGSEPRLIIDFELYKGCEDSSKKDEGELTVAKRLLSRVMKEHKHAIEVVVYDALACNSSWINHCLDHKVIPIVHVKDNNITSIKEVKTKINKGNVREVWQDEKRECEVKAYEETFKMDEVIEPLRFVKFSKKRKQGKYSQVLMVTTDFNIPLQTLYKMMHMRWDNEIQRLTIKEIIRLLQKELYLLKYNRKYIFDTT</sequence>
<protein>
    <submittedName>
        <fullName evidence="1">Spermidine/putrescine ABC transporter substrate-binding protein</fullName>
    </submittedName>
</protein>
<proteinExistence type="predicted"/>
<organism evidence="1 2">
    <name type="scientific">Sporanaerobium hydrogeniformans</name>
    <dbReference type="NCBI Taxonomy" id="3072179"/>
    <lineage>
        <taxon>Bacteria</taxon>
        <taxon>Bacillati</taxon>
        <taxon>Bacillota</taxon>
        <taxon>Clostridia</taxon>
        <taxon>Lachnospirales</taxon>
        <taxon>Lachnospiraceae</taxon>
        <taxon>Sporanaerobium</taxon>
    </lineage>
</organism>
<dbReference type="Proteomes" id="UP000224460">
    <property type="component" value="Unassembled WGS sequence"/>
</dbReference>
<comment type="caution">
    <text evidence="1">The sequence shown here is derived from an EMBL/GenBank/DDBJ whole genome shotgun (WGS) entry which is preliminary data.</text>
</comment>
<accession>A0AC61DDM9</accession>
<gene>
    <name evidence="1" type="ORF">CS063_09165</name>
</gene>
<dbReference type="EMBL" id="PEDL01000008">
    <property type="protein sequence ID" value="PHV70747.1"/>
    <property type="molecule type" value="Genomic_DNA"/>
</dbReference>